<feature type="non-terminal residue" evidence="1">
    <location>
        <position position="1"/>
    </location>
</feature>
<protein>
    <submittedName>
        <fullName evidence="1">Uncharacterized protein</fullName>
    </submittedName>
</protein>
<accession>A0A0B6ZT39</accession>
<dbReference type="EMBL" id="HACG01024888">
    <property type="protein sequence ID" value="CEK71753.1"/>
    <property type="molecule type" value="Transcribed_RNA"/>
</dbReference>
<sequence>ERLADPNSPGYRAAIRTQAQNTHLVEMSKFLPLISVMAKVKLEKMCMVFVFCVMLR</sequence>
<organism evidence="1">
    <name type="scientific">Arion vulgaris</name>
    <dbReference type="NCBI Taxonomy" id="1028688"/>
    <lineage>
        <taxon>Eukaryota</taxon>
        <taxon>Metazoa</taxon>
        <taxon>Spiralia</taxon>
        <taxon>Lophotrochozoa</taxon>
        <taxon>Mollusca</taxon>
        <taxon>Gastropoda</taxon>
        <taxon>Heterobranchia</taxon>
        <taxon>Euthyneura</taxon>
        <taxon>Panpulmonata</taxon>
        <taxon>Eupulmonata</taxon>
        <taxon>Stylommatophora</taxon>
        <taxon>Helicina</taxon>
        <taxon>Arionoidea</taxon>
        <taxon>Arionidae</taxon>
        <taxon>Arion</taxon>
    </lineage>
</organism>
<dbReference type="AlphaFoldDB" id="A0A0B6ZT39"/>
<evidence type="ECO:0000313" key="1">
    <source>
        <dbReference type="EMBL" id="CEK71753.1"/>
    </source>
</evidence>
<reference evidence="1" key="1">
    <citation type="submission" date="2014-12" db="EMBL/GenBank/DDBJ databases">
        <title>Insight into the proteome of Arion vulgaris.</title>
        <authorList>
            <person name="Aradska J."/>
            <person name="Bulat T."/>
            <person name="Smidak R."/>
            <person name="Sarate P."/>
            <person name="Gangsoo J."/>
            <person name="Sialana F."/>
            <person name="Bilban M."/>
            <person name="Lubec G."/>
        </authorList>
    </citation>
    <scope>NUCLEOTIDE SEQUENCE</scope>
    <source>
        <tissue evidence="1">Skin</tissue>
    </source>
</reference>
<name>A0A0B6ZT39_9EUPU</name>
<proteinExistence type="predicted"/>
<gene>
    <name evidence="1" type="primary">ORF79691</name>
</gene>